<sequence length="285" mass="31833">MTSFEPVRPRDPQAFYEVGTTPFFACAADPRFSYTLYLPERDPGERLPLLVIAHDTLRTPERYRDVFAEWANTRRVAVLAPLFPAGHGLAWDLHAYKLVDAFGVRYDQVLLAMIAESADRFGFDGSRFFLFGFSGGAQFTERFLLLHPDRLRACSIAAPGAITLLDPESAWWVGVQDVEERFGRPLDVDAMRRVAVQTIVGLDDVETWELEGDAFVDHPLWMPGAARAGRTRLDRARTLSAMLREAGVPTEHVEVPGVAHLPHGLFPEIMAFLDRQLAARPGSVA</sequence>
<accession>A0A1M7RJ80</accession>
<dbReference type="InterPro" id="IPR029058">
    <property type="entry name" value="AB_hydrolase_fold"/>
</dbReference>
<organism evidence="1 2">
    <name type="scientific">Cryptosporangium aurantiacum</name>
    <dbReference type="NCBI Taxonomy" id="134849"/>
    <lineage>
        <taxon>Bacteria</taxon>
        <taxon>Bacillati</taxon>
        <taxon>Actinomycetota</taxon>
        <taxon>Actinomycetes</taxon>
        <taxon>Cryptosporangiales</taxon>
        <taxon>Cryptosporangiaceae</taxon>
        <taxon>Cryptosporangium</taxon>
    </lineage>
</organism>
<dbReference type="Proteomes" id="UP000184440">
    <property type="component" value="Unassembled WGS sequence"/>
</dbReference>
<evidence type="ECO:0000313" key="2">
    <source>
        <dbReference type="Proteomes" id="UP000184440"/>
    </source>
</evidence>
<dbReference type="Gene3D" id="3.40.50.1820">
    <property type="entry name" value="alpha/beta hydrolase"/>
    <property type="match status" value="1"/>
</dbReference>
<protein>
    <submittedName>
        <fullName evidence="1">Acetyl esterase/lipase</fullName>
    </submittedName>
</protein>
<gene>
    <name evidence="1" type="ORF">SAMN05443668_1159</name>
</gene>
<proteinExistence type="predicted"/>
<evidence type="ECO:0000313" key="1">
    <source>
        <dbReference type="EMBL" id="SHN46324.1"/>
    </source>
</evidence>
<dbReference type="AlphaFoldDB" id="A0A1M7RJ80"/>
<dbReference type="RefSeq" id="WP_073263220.1">
    <property type="nucleotide sequence ID" value="NZ_FRCS01000015.1"/>
</dbReference>
<dbReference type="STRING" id="134849.SAMN05443668_1159"/>
<keyword evidence="2" id="KW-1185">Reference proteome</keyword>
<name>A0A1M7RJ80_9ACTN</name>
<dbReference type="OrthoDB" id="332706at2"/>
<dbReference type="EMBL" id="FRCS01000015">
    <property type="protein sequence ID" value="SHN46324.1"/>
    <property type="molecule type" value="Genomic_DNA"/>
</dbReference>
<dbReference type="SUPFAM" id="SSF53474">
    <property type="entry name" value="alpha/beta-Hydrolases"/>
    <property type="match status" value="1"/>
</dbReference>
<reference evidence="1 2" key="1">
    <citation type="submission" date="2016-11" db="EMBL/GenBank/DDBJ databases">
        <authorList>
            <person name="Jaros S."/>
            <person name="Januszkiewicz K."/>
            <person name="Wedrychowicz H."/>
        </authorList>
    </citation>
    <scope>NUCLEOTIDE SEQUENCE [LARGE SCALE GENOMIC DNA]</scope>
    <source>
        <strain evidence="1 2">DSM 46144</strain>
    </source>
</reference>